<keyword evidence="1" id="KW-0732">Signal</keyword>
<accession>A0A090FZX3</accession>
<dbReference type="Proteomes" id="UP000046122">
    <property type="component" value="Unassembled WGS sequence"/>
</dbReference>
<name>A0A090FZX3_MESPL</name>
<evidence type="ECO:0000313" key="2">
    <source>
        <dbReference type="EMBL" id="CDX53316.1"/>
    </source>
</evidence>
<gene>
    <name evidence="2" type="ORF">MPL3365_180029</name>
</gene>
<organism evidence="2 3">
    <name type="scientific">Mesorhizobium plurifarium</name>
    <dbReference type="NCBI Taxonomy" id="69974"/>
    <lineage>
        <taxon>Bacteria</taxon>
        <taxon>Pseudomonadati</taxon>
        <taxon>Pseudomonadota</taxon>
        <taxon>Alphaproteobacteria</taxon>
        <taxon>Hyphomicrobiales</taxon>
        <taxon>Phyllobacteriaceae</taxon>
        <taxon>Mesorhizobium</taxon>
    </lineage>
</organism>
<sequence length="57" mass="6363">MSRFISKMSRRAIVQALIALPALSLFRNQAASANHGEIDPDEIVEINGWILRRSDLA</sequence>
<protein>
    <submittedName>
        <fullName evidence="2">Uncharacterized protein</fullName>
    </submittedName>
</protein>
<reference evidence="2 3" key="1">
    <citation type="submission" date="2014-08" db="EMBL/GenBank/DDBJ databases">
        <authorList>
            <person name="Moulin Lionel"/>
        </authorList>
    </citation>
    <scope>NUCLEOTIDE SEQUENCE [LARGE SCALE GENOMIC DNA]</scope>
</reference>
<proteinExistence type="predicted"/>
<feature type="signal peptide" evidence="1">
    <location>
        <begin position="1"/>
        <end position="30"/>
    </location>
</feature>
<evidence type="ECO:0000256" key="1">
    <source>
        <dbReference type="SAM" id="SignalP"/>
    </source>
</evidence>
<dbReference type="EMBL" id="CCNE01000010">
    <property type="protein sequence ID" value="CDX53316.1"/>
    <property type="molecule type" value="Genomic_DNA"/>
</dbReference>
<dbReference type="AlphaFoldDB" id="A0A090FZX3"/>
<evidence type="ECO:0000313" key="3">
    <source>
        <dbReference type="Proteomes" id="UP000046122"/>
    </source>
</evidence>
<feature type="chain" id="PRO_5001856299" evidence="1">
    <location>
        <begin position="31"/>
        <end position="57"/>
    </location>
</feature>